<name>A0ACA9SC30_9GLOM</name>
<protein>
    <submittedName>
        <fullName evidence="1">34591_t:CDS:1</fullName>
    </submittedName>
</protein>
<dbReference type="EMBL" id="CAJVQC010106200">
    <property type="protein sequence ID" value="CAG8833338.1"/>
    <property type="molecule type" value="Genomic_DNA"/>
</dbReference>
<evidence type="ECO:0000313" key="2">
    <source>
        <dbReference type="Proteomes" id="UP000789920"/>
    </source>
</evidence>
<accession>A0ACA9SC30</accession>
<dbReference type="Proteomes" id="UP000789920">
    <property type="component" value="Unassembled WGS sequence"/>
</dbReference>
<sequence>PSGTEDVVRVYAEASTREDCDELAFKVAGLVYDEAGGTGGRPS</sequence>
<evidence type="ECO:0000313" key="1">
    <source>
        <dbReference type="EMBL" id="CAG8833338.1"/>
    </source>
</evidence>
<gene>
    <name evidence="1" type="ORF">RPERSI_LOCUS28793</name>
</gene>
<keyword evidence="2" id="KW-1185">Reference proteome</keyword>
<feature type="non-terminal residue" evidence="1">
    <location>
        <position position="1"/>
    </location>
</feature>
<reference evidence="1" key="1">
    <citation type="submission" date="2021-06" db="EMBL/GenBank/DDBJ databases">
        <authorList>
            <person name="Kallberg Y."/>
            <person name="Tangrot J."/>
            <person name="Rosling A."/>
        </authorList>
    </citation>
    <scope>NUCLEOTIDE SEQUENCE</scope>
    <source>
        <strain evidence="1">MA461A</strain>
    </source>
</reference>
<feature type="non-terminal residue" evidence="1">
    <location>
        <position position="43"/>
    </location>
</feature>
<comment type="caution">
    <text evidence="1">The sequence shown here is derived from an EMBL/GenBank/DDBJ whole genome shotgun (WGS) entry which is preliminary data.</text>
</comment>
<organism evidence="1 2">
    <name type="scientific">Racocetra persica</name>
    <dbReference type="NCBI Taxonomy" id="160502"/>
    <lineage>
        <taxon>Eukaryota</taxon>
        <taxon>Fungi</taxon>
        <taxon>Fungi incertae sedis</taxon>
        <taxon>Mucoromycota</taxon>
        <taxon>Glomeromycotina</taxon>
        <taxon>Glomeromycetes</taxon>
        <taxon>Diversisporales</taxon>
        <taxon>Gigasporaceae</taxon>
        <taxon>Racocetra</taxon>
    </lineage>
</organism>
<proteinExistence type="predicted"/>